<name>A0AA97M6F8_9ACTN</name>
<evidence type="ECO:0008006" key="3">
    <source>
        <dbReference type="Google" id="ProtNLM"/>
    </source>
</evidence>
<dbReference type="Proteomes" id="UP000265719">
    <property type="component" value="Chromosome"/>
</dbReference>
<accession>A0AA97M6F8</accession>
<keyword evidence="2" id="KW-1185">Reference proteome</keyword>
<sequence>MAEFDLLLATGMRAVARPEPSRLRLALDPAHESAARDLADRESRCCPFFTFAFTRYGGRLLVEVSVPDPRVPVLDALADRAVAVLRGASR</sequence>
<gene>
    <name evidence="1" type="ORF">NI17_017430</name>
</gene>
<reference evidence="1" key="1">
    <citation type="submission" date="2020-10" db="EMBL/GenBank/DDBJ databases">
        <title>De novo genome project of the cellulose decomposer Thermobifida halotolerans type strain.</title>
        <authorList>
            <person name="Nagy I."/>
            <person name="Horvath B."/>
            <person name="Kukolya J."/>
            <person name="Nagy I."/>
            <person name="Orsini M."/>
        </authorList>
    </citation>
    <scope>NUCLEOTIDE SEQUENCE</scope>
    <source>
        <strain evidence="1">DSM 44931</strain>
    </source>
</reference>
<evidence type="ECO:0000313" key="1">
    <source>
        <dbReference type="EMBL" id="UOE22105.1"/>
    </source>
</evidence>
<proteinExistence type="predicted"/>
<organism evidence="1 2">
    <name type="scientific">Thermobifida halotolerans</name>
    <dbReference type="NCBI Taxonomy" id="483545"/>
    <lineage>
        <taxon>Bacteria</taxon>
        <taxon>Bacillati</taxon>
        <taxon>Actinomycetota</taxon>
        <taxon>Actinomycetes</taxon>
        <taxon>Streptosporangiales</taxon>
        <taxon>Nocardiopsidaceae</taxon>
        <taxon>Thermobifida</taxon>
    </lineage>
</organism>
<evidence type="ECO:0000313" key="2">
    <source>
        <dbReference type="Proteomes" id="UP000265719"/>
    </source>
</evidence>
<protein>
    <recommendedName>
        <fullName evidence="3">Arsenate reductase</fullName>
    </recommendedName>
</protein>
<dbReference type="AlphaFoldDB" id="A0AA97M6F8"/>
<dbReference type="KEGG" id="thao:NI17_017430"/>
<dbReference type="EMBL" id="CP063196">
    <property type="protein sequence ID" value="UOE22105.1"/>
    <property type="molecule type" value="Genomic_DNA"/>
</dbReference>